<evidence type="ECO:0000313" key="1">
    <source>
        <dbReference type="EMBL" id="QYX79191.1"/>
    </source>
</evidence>
<dbReference type="Proteomes" id="UP000827138">
    <property type="component" value="Chromosome"/>
</dbReference>
<proteinExistence type="predicted"/>
<gene>
    <name evidence="1" type="ORF">K1J60_24110</name>
</gene>
<dbReference type="EMBL" id="CP080647">
    <property type="protein sequence ID" value="QYX79191.1"/>
    <property type="molecule type" value="Genomic_DNA"/>
</dbReference>
<keyword evidence="2" id="KW-1185">Reference proteome</keyword>
<evidence type="ECO:0000313" key="2">
    <source>
        <dbReference type="Proteomes" id="UP000827138"/>
    </source>
</evidence>
<organism evidence="1 2">
    <name type="scientific">Streptomyces akebiae</name>
    <dbReference type="NCBI Taxonomy" id="2865673"/>
    <lineage>
        <taxon>Bacteria</taxon>
        <taxon>Bacillati</taxon>
        <taxon>Actinomycetota</taxon>
        <taxon>Actinomycetes</taxon>
        <taxon>Kitasatosporales</taxon>
        <taxon>Streptomycetaceae</taxon>
        <taxon>Streptomyces</taxon>
    </lineage>
</organism>
<sequence>MTGFTYGLSPFRRANAQTPARELCITMRSTDPAWARVPALTVAALRGLCPFDAGMVIGYKKPYVPPSDLSSLVLASAPPPLALAGPVDVTTPGAGTQDLIEIVGAYPVYPSERTAVHADGLGVLFDSTWDPYDPGRRTVV</sequence>
<protein>
    <submittedName>
        <fullName evidence="1">Uncharacterized protein</fullName>
    </submittedName>
</protein>
<name>A0ABX8XVH8_9ACTN</name>
<accession>A0ABX8XVH8</accession>
<reference evidence="1 2" key="1">
    <citation type="submission" date="2021-08" db="EMBL/GenBank/DDBJ databases">
        <authorList>
            <person name="Ping M."/>
        </authorList>
    </citation>
    <scope>NUCLEOTIDE SEQUENCE [LARGE SCALE GENOMIC DNA]</scope>
    <source>
        <strain evidence="1 2">MG28</strain>
    </source>
</reference>
<dbReference type="RefSeq" id="WP_220647998.1">
    <property type="nucleotide sequence ID" value="NZ_CP080647.1"/>
</dbReference>